<dbReference type="PANTHER" id="PTHR24346:SF56">
    <property type="entry name" value="SERINE_THREONINE-PROTEIN KINASE MARK2"/>
    <property type="match status" value="1"/>
</dbReference>
<reference evidence="11" key="1">
    <citation type="journal article" date="2019" name="IScience">
        <title>Narwhal Genome Reveals Long-Term Low Genetic Diversity despite Current Large Abundance Size.</title>
        <authorList>
            <person name="Westbury M.V."/>
            <person name="Petersen B."/>
            <person name="Garde E."/>
            <person name="Heide-Jorgensen M.P."/>
            <person name="Lorenzen E.D."/>
        </authorList>
    </citation>
    <scope>NUCLEOTIDE SEQUENCE [LARGE SCALE GENOMIC DNA]</scope>
</reference>
<keyword evidence="4" id="KW-0547">Nucleotide-binding</keyword>
<sequence length="267" mass="30053">LSTISAEEETHAGNNQLLKTNSKGTFAKEVAVKIIGKRQQDSSSLQGLSHKVKFMKALNHPNTVRLFEVMEAEDKTPCHGICYWKRAPKKEIQVKLCQIESAIKYQHQKFIILDADMTTKIADFGFCIKFTFSNKLDTVCGSPLLCCPGTFPGPKQERYFRVNHGGFMNESQHNLQCVPAASSSTQNFSTDAGTPDGTNFLHSLSKGNSLHTGQYIWDQQIFAPMCARRNLHKPVSKQHMEILKAREAKPHTALYMEYEDHKLHGVL</sequence>
<evidence type="ECO:0000313" key="10">
    <source>
        <dbReference type="EMBL" id="TKC33718.1"/>
    </source>
</evidence>
<protein>
    <recommendedName>
        <fullName evidence="1">non-specific serine/threonine protein kinase</fullName>
        <ecNumber evidence="1">2.7.11.1</ecNumber>
    </recommendedName>
</protein>
<dbReference type="EC" id="2.7.11.1" evidence="1"/>
<dbReference type="InterPro" id="IPR000719">
    <property type="entry name" value="Prot_kinase_dom"/>
</dbReference>
<evidence type="ECO:0000256" key="5">
    <source>
        <dbReference type="ARBA" id="ARBA00022777"/>
    </source>
</evidence>
<dbReference type="GO" id="GO:0000226">
    <property type="term" value="P:microtubule cytoskeleton organization"/>
    <property type="evidence" value="ECO:0007669"/>
    <property type="project" value="TreeGrafter"/>
</dbReference>
<comment type="catalytic activity">
    <reaction evidence="7">
        <text>L-threonyl-[protein] + ATP = O-phospho-L-threonyl-[protein] + ADP + H(+)</text>
        <dbReference type="Rhea" id="RHEA:46608"/>
        <dbReference type="Rhea" id="RHEA-COMP:11060"/>
        <dbReference type="Rhea" id="RHEA-COMP:11605"/>
        <dbReference type="ChEBI" id="CHEBI:15378"/>
        <dbReference type="ChEBI" id="CHEBI:30013"/>
        <dbReference type="ChEBI" id="CHEBI:30616"/>
        <dbReference type="ChEBI" id="CHEBI:61977"/>
        <dbReference type="ChEBI" id="CHEBI:456216"/>
        <dbReference type="EC" id="2.7.11.1"/>
    </reaction>
</comment>
<keyword evidence="5" id="KW-0418">Kinase</keyword>
<keyword evidence="6" id="KW-0067">ATP-binding</keyword>
<dbReference type="Pfam" id="PF00069">
    <property type="entry name" value="Pkinase"/>
    <property type="match status" value="1"/>
</dbReference>
<dbReference type="InterPro" id="IPR011009">
    <property type="entry name" value="Kinase-like_dom_sf"/>
</dbReference>
<organism evidence="10 11">
    <name type="scientific">Monodon monoceros</name>
    <name type="common">Narwhal</name>
    <name type="synonym">Ceratodon monodon</name>
    <dbReference type="NCBI Taxonomy" id="40151"/>
    <lineage>
        <taxon>Eukaryota</taxon>
        <taxon>Metazoa</taxon>
        <taxon>Chordata</taxon>
        <taxon>Craniata</taxon>
        <taxon>Vertebrata</taxon>
        <taxon>Euteleostomi</taxon>
        <taxon>Mammalia</taxon>
        <taxon>Eutheria</taxon>
        <taxon>Laurasiatheria</taxon>
        <taxon>Artiodactyla</taxon>
        <taxon>Whippomorpha</taxon>
        <taxon>Cetacea</taxon>
        <taxon>Odontoceti</taxon>
        <taxon>Monodontidae</taxon>
        <taxon>Monodon</taxon>
    </lineage>
</organism>
<comment type="catalytic activity">
    <reaction evidence="8">
        <text>L-seryl-[protein] + ATP = O-phospho-L-seryl-[protein] + ADP + H(+)</text>
        <dbReference type="Rhea" id="RHEA:17989"/>
        <dbReference type="Rhea" id="RHEA-COMP:9863"/>
        <dbReference type="Rhea" id="RHEA-COMP:11604"/>
        <dbReference type="ChEBI" id="CHEBI:15378"/>
        <dbReference type="ChEBI" id="CHEBI:29999"/>
        <dbReference type="ChEBI" id="CHEBI:30616"/>
        <dbReference type="ChEBI" id="CHEBI:83421"/>
        <dbReference type="ChEBI" id="CHEBI:456216"/>
        <dbReference type="EC" id="2.7.11.1"/>
    </reaction>
</comment>
<dbReference type="SMART" id="SM00220">
    <property type="entry name" value="S_TKc"/>
    <property type="match status" value="1"/>
</dbReference>
<accession>A0A4U1ECL9</accession>
<dbReference type="EMBL" id="RWIC01002418">
    <property type="protein sequence ID" value="TKC33718.1"/>
    <property type="molecule type" value="Genomic_DNA"/>
</dbReference>
<dbReference type="GO" id="GO:0005737">
    <property type="term" value="C:cytoplasm"/>
    <property type="evidence" value="ECO:0007669"/>
    <property type="project" value="TreeGrafter"/>
</dbReference>
<evidence type="ECO:0000256" key="2">
    <source>
        <dbReference type="ARBA" id="ARBA00022527"/>
    </source>
</evidence>
<evidence type="ECO:0000256" key="4">
    <source>
        <dbReference type="ARBA" id="ARBA00022741"/>
    </source>
</evidence>
<gene>
    <name evidence="10" type="ORF">EI555_006888</name>
</gene>
<dbReference type="SUPFAM" id="SSF56112">
    <property type="entry name" value="Protein kinase-like (PK-like)"/>
    <property type="match status" value="1"/>
</dbReference>
<name>A0A4U1ECL9_MONMO</name>
<feature type="domain" description="Protein kinase" evidence="9">
    <location>
        <begin position="15"/>
        <end position="222"/>
    </location>
</feature>
<evidence type="ECO:0000256" key="1">
    <source>
        <dbReference type="ARBA" id="ARBA00012513"/>
    </source>
</evidence>
<evidence type="ECO:0000256" key="8">
    <source>
        <dbReference type="ARBA" id="ARBA00048679"/>
    </source>
</evidence>
<evidence type="ECO:0000313" key="11">
    <source>
        <dbReference type="Proteomes" id="UP000308365"/>
    </source>
</evidence>
<dbReference type="GO" id="GO:0050321">
    <property type="term" value="F:tau-protein kinase activity"/>
    <property type="evidence" value="ECO:0007669"/>
    <property type="project" value="TreeGrafter"/>
</dbReference>
<dbReference type="PANTHER" id="PTHR24346">
    <property type="entry name" value="MAP/MICROTUBULE AFFINITY-REGULATING KINASE"/>
    <property type="match status" value="1"/>
</dbReference>
<dbReference type="GO" id="GO:0035556">
    <property type="term" value="P:intracellular signal transduction"/>
    <property type="evidence" value="ECO:0007669"/>
    <property type="project" value="TreeGrafter"/>
</dbReference>
<evidence type="ECO:0000256" key="3">
    <source>
        <dbReference type="ARBA" id="ARBA00022679"/>
    </source>
</evidence>
<dbReference type="Gene3D" id="1.10.510.10">
    <property type="entry name" value="Transferase(Phosphotransferase) domain 1"/>
    <property type="match status" value="1"/>
</dbReference>
<evidence type="ECO:0000256" key="7">
    <source>
        <dbReference type="ARBA" id="ARBA00047899"/>
    </source>
</evidence>
<evidence type="ECO:0000256" key="6">
    <source>
        <dbReference type="ARBA" id="ARBA00022840"/>
    </source>
</evidence>
<evidence type="ECO:0000259" key="9">
    <source>
        <dbReference type="SMART" id="SM00220"/>
    </source>
</evidence>
<proteinExistence type="predicted"/>
<feature type="non-terminal residue" evidence="10">
    <location>
        <position position="1"/>
    </location>
</feature>
<comment type="caution">
    <text evidence="10">The sequence shown here is derived from an EMBL/GenBank/DDBJ whole genome shotgun (WGS) entry which is preliminary data.</text>
</comment>
<keyword evidence="2" id="KW-0723">Serine/threonine-protein kinase</keyword>
<dbReference type="GO" id="GO:0005524">
    <property type="term" value="F:ATP binding"/>
    <property type="evidence" value="ECO:0007669"/>
    <property type="project" value="UniProtKB-KW"/>
</dbReference>
<dbReference type="Proteomes" id="UP000308365">
    <property type="component" value="Unassembled WGS sequence"/>
</dbReference>
<dbReference type="AlphaFoldDB" id="A0A4U1ECL9"/>
<keyword evidence="3" id="KW-0808">Transferase</keyword>